<gene>
    <name evidence="1" type="ORF">EZS27_030374</name>
</gene>
<reference evidence="1" key="1">
    <citation type="submission" date="2019-03" db="EMBL/GenBank/DDBJ databases">
        <title>Single cell metagenomics reveals metabolic interactions within the superorganism composed of flagellate Streblomastix strix and complex community of Bacteroidetes bacteria on its surface.</title>
        <authorList>
            <person name="Treitli S.C."/>
            <person name="Kolisko M."/>
            <person name="Husnik F."/>
            <person name="Keeling P."/>
            <person name="Hampl V."/>
        </authorList>
    </citation>
    <scope>NUCLEOTIDE SEQUENCE</scope>
    <source>
        <strain evidence="1">STM</strain>
    </source>
</reference>
<dbReference type="EMBL" id="SNRY01003778">
    <property type="protein sequence ID" value="KAA6319769.1"/>
    <property type="molecule type" value="Genomic_DNA"/>
</dbReference>
<organism evidence="1">
    <name type="scientific">termite gut metagenome</name>
    <dbReference type="NCBI Taxonomy" id="433724"/>
    <lineage>
        <taxon>unclassified sequences</taxon>
        <taxon>metagenomes</taxon>
        <taxon>organismal metagenomes</taxon>
    </lineage>
</organism>
<name>A0A5J4QEZ2_9ZZZZ</name>
<sequence length="98" mass="11183">MFFSFYLIFTLLSLDSHDSHHISYSVGKNKKFFQTSQESGMTFLHYSFLHHVKVKILNVIKRSLKDTTSLFGITSRCVGFSVGTRHALPPTAPDMEIL</sequence>
<accession>A0A5J4QEZ2</accession>
<evidence type="ECO:0000313" key="1">
    <source>
        <dbReference type="EMBL" id="KAA6319769.1"/>
    </source>
</evidence>
<comment type="caution">
    <text evidence="1">The sequence shown here is derived from an EMBL/GenBank/DDBJ whole genome shotgun (WGS) entry which is preliminary data.</text>
</comment>
<protein>
    <submittedName>
        <fullName evidence="1">Uncharacterized protein</fullName>
    </submittedName>
</protein>
<dbReference type="AlphaFoldDB" id="A0A5J4QEZ2"/>
<proteinExistence type="predicted"/>